<dbReference type="AlphaFoldDB" id="A0A7J6WR72"/>
<organism evidence="2 3">
    <name type="scientific">Thalictrum thalictroides</name>
    <name type="common">Rue-anemone</name>
    <name type="synonym">Anemone thalictroides</name>
    <dbReference type="NCBI Taxonomy" id="46969"/>
    <lineage>
        <taxon>Eukaryota</taxon>
        <taxon>Viridiplantae</taxon>
        <taxon>Streptophyta</taxon>
        <taxon>Embryophyta</taxon>
        <taxon>Tracheophyta</taxon>
        <taxon>Spermatophyta</taxon>
        <taxon>Magnoliopsida</taxon>
        <taxon>Ranunculales</taxon>
        <taxon>Ranunculaceae</taxon>
        <taxon>Thalictroideae</taxon>
        <taxon>Thalictrum</taxon>
    </lineage>
</organism>
<dbReference type="PANTHER" id="PTHR31672:SF13">
    <property type="entry name" value="F-BOX PROTEIN CPR30-LIKE"/>
    <property type="match status" value="1"/>
</dbReference>
<evidence type="ECO:0000259" key="1">
    <source>
        <dbReference type="Pfam" id="PF07734"/>
    </source>
</evidence>
<accession>A0A7J6WR72</accession>
<dbReference type="InterPro" id="IPR017451">
    <property type="entry name" value="F-box-assoc_interact_dom"/>
</dbReference>
<name>A0A7J6WR72_THATH</name>
<protein>
    <recommendedName>
        <fullName evidence="1">F-box associated beta-propeller type 1 domain-containing protein</fullName>
    </recommendedName>
</protein>
<comment type="caution">
    <text evidence="2">The sequence shown here is derived from an EMBL/GenBank/DDBJ whole genome shotgun (WGS) entry which is preliminary data.</text>
</comment>
<dbReference type="InterPro" id="IPR050796">
    <property type="entry name" value="SCF_F-box_component"/>
</dbReference>
<dbReference type="OrthoDB" id="591557at2759"/>
<gene>
    <name evidence="2" type="ORF">FRX31_010547</name>
</gene>
<dbReference type="Pfam" id="PF07734">
    <property type="entry name" value="FBA_1"/>
    <property type="match status" value="1"/>
</dbReference>
<reference evidence="2 3" key="1">
    <citation type="submission" date="2020-06" db="EMBL/GenBank/DDBJ databases">
        <title>Transcriptomic and genomic resources for Thalictrum thalictroides and T. hernandezii: Facilitating candidate gene discovery in an emerging model plant lineage.</title>
        <authorList>
            <person name="Arias T."/>
            <person name="Riano-Pachon D.M."/>
            <person name="Di Stilio V.S."/>
        </authorList>
    </citation>
    <scope>NUCLEOTIDE SEQUENCE [LARGE SCALE GENOMIC DNA]</scope>
    <source>
        <strain evidence="3">cv. WT478/WT964</strain>
        <tissue evidence="2">Leaves</tissue>
    </source>
</reference>
<dbReference type="InterPro" id="IPR006527">
    <property type="entry name" value="F-box-assoc_dom_typ1"/>
</dbReference>
<dbReference type="PANTHER" id="PTHR31672">
    <property type="entry name" value="BNACNNG10540D PROTEIN"/>
    <property type="match status" value="1"/>
</dbReference>
<keyword evidence="3" id="KW-1185">Reference proteome</keyword>
<evidence type="ECO:0000313" key="3">
    <source>
        <dbReference type="Proteomes" id="UP000554482"/>
    </source>
</evidence>
<feature type="domain" description="F-box associated beta-propeller type 1" evidence="1">
    <location>
        <begin position="14"/>
        <end position="191"/>
    </location>
</feature>
<proteinExistence type="predicted"/>
<dbReference type="NCBIfam" id="TIGR01640">
    <property type="entry name" value="F_box_assoc_1"/>
    <property type="match status" value="1"/>
</dbReference>
<feature type="non-terminal residue" evidence="2">
    <location>
        <position position="230"/>
    </location>
</feature>
<dbReference type="EMBL" id="JABWDY010011367">
    <property type="protein sequence ID" value="KAF5199866.1"/>
    <property type="molecule type" value="Genomic_DNA"/>
</dbReference>
<evidence type="ECO:0000313" key="2">
    <source>
        <dbReference type="EMBL" id="KAF5199866.1"/>
    </source>
</evidence>
<dbReference type="Proteomes" id="UP000554482">
    <property type="component" value="Unassembled WGS sequence"/>
</dbReference>
<sequence>MSSINPPALTIHGSCNGIFLITAFYQYERICLWNPSTREYKDISEQFSKTPKYPSELYEYEWIGYWLGYDLSTDDYKVIRIAYHYNYNAACICDVHVYSMRTDSCNRIQQYIAYTIYGVVPFDSACTPGGILLNGAIHWLGKHASTCWKIVTFDLANEDFKDFQLPGDVVSSKSIRLGMFEDCLCAYNVNKDNYYMVKFKLKETSISPSFVEELLDDHGDVSQSSLKLSR</sequence>